<sequence length="489" mass="55513">IRMLVFLLFLLPFVSSLDILMYVNVAGKSHLQFAEKLIELLNENGHTVDAVFGMLNSYVHLKGTYGTRSLAAVHFPGESPWGQVAQHIIHPFEKSSELSRLIPEPNKFLETSAQLCDLLLDSSEVAQLLSLNRYDLAMITGYDLCPFALAYVHKISPAVSFVPTPAYMTQYYQAGLPELPLYENIVFDARYAPKSSFIRRVFESLRTARERYAHHQASIHITEKFRARFGDDFPDAREIMRNVSLDFTNSHPLLEEPKPISFRLRYIGGIALPRPNPLDQKLKEMLDLAPKGNVIFSFGTQVGHEKISEELKRVFIRTFQRFPEYNFLWKFDGVTDFNASNIFNLDWLPQTDLLYDSRVVTFISHMGLNSFTEASFAGVPVVAIPLFADQVHNALRALALGTGKIVRKTEITEENLTRALSAILFDERYLNRAKELASMISAYPDSPQRTFLEGIEVAAKMKNLSSHFRLAGANHHYLVQIGWDVASFL</sequence>
<comment type="similarity">
    <text evidence="1">Belongs to the UDP-glycosyltransferase family.</text>
</comment>
<dbReference type="AlphaFoldDB" id="A0AAN4ZBX6"/>
<feature type="chain" id="PRO_5042883008" description="glucuronosyltransferase" evidence="7">
    <location>
        <begin position="17"/>
        <end position="489"/>
    </location>
</feature>
<dbReference type="EC" id="2.4.1.17" evidence="2"/>
<dbReference type="FunFam" id="3.40.50.2000:FF:000021">
    <property type="entry name" value="UDP-glucuronosyltransferase"/>
    <property type="match status" value="1"/>
</dbReference>
<keyword evidence="5 7" id="KW-0732">Signal</keyword>
<evidence type="ECO:0000256" key="5">
    <source>
        <dbReference type="ARBA" id="ARBA00022729"/>
    </source>
</evidence>
<comment type="caution">
    <text evidence="8">The sequence shown here is derived from an EMBL/GenBank/DDBJ whole genome shotgun (WGS) entry which is preliminary data.</text>
</comment>
<evidence type="ECO:0000256" key="2">
    <source>
        <dbReference type="ARBA" id="ARBA00012544"/>
    </source>
</evidence>
<dbReference type="InterPro" id="IPR050271">
    <property type="entry name" value="UDP-glycosyltransferase"/>
</dbReference>
<keyword evidence="4" id="KW-0808">Transferase</keyword>
<proteinExistence type="inferred from homology"/>
<protein>
    <recommendedName>
        <fullName evidence="2">glucuronosyltransferase</fullName>
        <ecNumber evidence="2">2.4.1.17</ecNumber>
    </recommendedName>
</protein>
<dbReference type="Pfam" id="PF00201">
    <property type="entry name" value="UDPGT"/>
    <property type="match status" value="1"/>
</dbReference>
<evidence type="ECO:0000256" key="1">
    <source>
        <dbReference type="ARBA" id="ARBA00009995"/>
    </source>
</evidence>
<accession>A0AAN4ZBX6</accession>
<comment type="catalytic activity">
    <reaction evidence="6">
        <text>glucuronate acceptor + UDP-alpha-D-glucuronate = acceptor beta-D-glucuronoside + UDP + H(+)</text>
        <dbReference type="Rhea" id="RHEA:21032"/>
        <dbReference type="ChEBI" id="CHEBI:15378"/>
        <dbReference type="ChEBI" id="CHEBI:58052"/>
        <dbReference type="ChEBI" id="CHEBI:58223"/>
        <dbReference type="ChEBI" id="CHEBI:132367"/>
        <dbReference type="ChEBI" id="CHEBI:132368"/>
        <dbReference type="EC" id="2.4.1.17"/>
    </reaction>
</comment>
<gene>
    <name evidence="8" type="ORF">PMAYCL1PPCAC_08101</name>
</gene>
<evidence type="ECO:0000256" key="3">
    <source>
        <dbReference type="ARBA" id="ARBA00022676"/>
    </source>
</evidence>
<reference evidence="9" key="1">
    <citation type="submission" date="2022-10" db="EMBL/GenBank/DDBJ databases">
        <title>Genome assembly of Pristionchus species.</title>
        <authorList>
            <person name="Yoshida K."/>
            <person name="Sommer R.J."/>
        </authorList>
    </citation>
    <scope>NUCLEOTIDE SEQUENCE [LARGE SCALE GENOMIC DNA]</scope>
    <source>
        <strain evidence="9">RS5460</strain>
    </source>
</reference>
<evidence type="ECO:0000256" key="4">
    <source>
        <dbReference type="ARBA" id="ARBA00022679"/>
    </source>
</evidence>
<dbReference type="CDD" id="cd03784">
    <property type="entry name" value="GT1_Gtf-like"/>
    <property type="match status" value="1"/>
</dbReference>
<organism evidence="8 9">
    <name type="scientific">Pristionchus mayeri</name>
    <dbReference type="NCBI Taxonomy" id="1317129"/>
    <lineage>
        <taxon>Eukaryota</taxon>
        <taxon>Metazoa</taxon>
        <taxon>Ecdysozoa</taxon>
        <taxon>Nematoda</taxon>
        <taxon>Chromadorea</taxon>
        <taxon>Rhabditida</taxon>
        <taxon>Rhabditina</taxon>
        <taxon>Diplogasteromorpha</taxon>
        <taxon>Diplogasteroidea</taxon>
        <taxon>Neodiplogasteridae</taxon>
        <taxon>Pristionchus</taxon>
    </lineage>
</organism>
<dbReference type="PANTHER" id="PTHR48043">
    <property type="entry name" value="EG:EG0003.4 PROTEIN-RELATED"/>
    <property type="match status" value="1"/>
</dbReference>
<name>A0AAN4ZBX6_9BILA</name>
<dbReference type="PANTHER" id="PTHR48043:SF154">
    <property type="entry name" value="GLUCURONOSYLTRANSFERASE"/>
    <property type="match status" value="1"/>
</dbReference>
<feature type="non-terminal residue" evidence="8">
    <location>
        <position position="489"/>
    </location>
</feature>
<evidence type="ECO:0000313" key="8">
    <source>
        <dbReference type="EMBL" id="GMR37906.1"/>
    </source>
</evidence>
<keyword evidence="3" id="KW-0328">Glycosyltransferase</keyword>
<dbReference type="GO" id="GO:0015020">
    <property type="term" value="F:glucuronosyltransferase activity"/>
    <property type="evidence" value="ECO:0007669"/>
    <property type="project" value="UniProtKB-EC"/>
</dbReference>
<evidence type="ECO:0000313" key="9">
    <source>
        <dbReference type="Proteomes" id="UP001328107"/>
    </source>
</evidence>
<evidence type="ECO:0000256" key="7">
    <source>
        <dbReference type="SAM" id="SignalP"/>
    </source>
</evidence>
<dbReference type="Proteomes" id="UP001328107">
    <property type="component" value="Unassembled WGS sequence"/>
</dbReference>
<dbReference type="Gene3D" id="3.40.50.2000">
    <property type="entry name" value="Glycogen Phosphorylase B"/>
    <property type="match status" value="1"/>
</dbReference>
<dbReference type="EMBL" id="BTRK01000002">
    <property type="protein sequence ID" value="GMR37906.1"/>
    <property type="molecule type" value="Genomic_DNA"/>
</dbReference>
<feature type="signal peptide" evidence="7">
    <location>
        <begin position="1"/>
        <end position="16"/>
    </location>
</feature>
<keyword evidence="9" id="KW-1185">Reference proteome</keyword>
<feature type="non-terminal residue" evidence="8">
    <location>
        <position position="1"/>
    </location>
</feature>
<dbReference type="InterPro" id="IPR002213">
    <property type="entry name" value="UDP_glucos_trans"/>
</dbReference>
<evidence type="ECO:0000256" key="6">
    <source>
        <dbReference type="ARBA" id="ARBA00047475"/>
    </source>
</evidence>
<dbReference type="SUPFAM" id="SSF53756">
    <property type="entry name" value="UDP-Glycosyltransferase/glycogen phosphorylase"/>
    <property type="match status" value="1"/>
</dbReference>